<evidence type="ECO:0000313" key="3">
    <source>
        <dbReference type="Proteomes" id="UP000265515"/>
    </source>
</evidence>
<comment type="caution">
    <text evidence="2">The sequence shown here is derived from an EMBL/GenBank/DDBJ whole genome shotgun (WGS) entry which is preliminary data.</text>
</comment>
<dbReference type="AlphaFoldDB" id="A0A388KKV2"/>
<gene>
    <name evidence="2" type="ORF">CBR_g7981</name>
</gene>
<sequence length="82" mass="7333">MMIQATSQETFTKGGVGGGRGVVVAGGGGGGGAEGRGGGGGGGGGGRGVGGMETGAHGGRLQGIGNVVSPVFVGASPSYDGV</sequence>
<dbReference type="EMBL" id="BFEA01000134">
    <property type="protein sequence ID" value="GBG70681.1"/>
    <property type="molecule type" value="Genomic_DNA"/>
</dbReference>
<accession>A0A388KKV2</accession>
<organism evidence="2 3">
    <name type="scientific">Chara braunii</name>
    <name type="common">Braun's stonewort</name>
    <dbReference type="NCBI Taxonomy" id="69332"/>
    <lineage>
        <taxon>Eukaryota</taxon>
        <taxon>Viridiplantae</taxon>
        <taxon>Streptophyta</taxon>
        <taxon>Charophyceae</taxon>
        <taxon>Charales</taxon>
        <taxon>Characeae</taxon>
        <taxon>Chara</taxon>
    </lineage>
</organism>
<evidence type="ECO:0000256" key="1">
    <source>
        <dbReference type="SAM" id="MobiDB-lite"/>
    </source>
</evidence>
<dbReference type="Proteomes" id="UP000265515">
    <property type="component" value="Unassembled WGS sequence"/>
</dbReference>
<keyword evidence="3" id="KW-1185">Reference proteome</keyword>
<feature type="compositionally biased region" description="Gly residues" evidence="1">
    <location>
        <begin position="14"/>
        <end position="62"/>
    </location>
</feature>
<evidence type="ECO:0000313" key="2">
    <source>
        <dbReference type="EMBL" id="GBG70681.1"/>
    </source>
</evidence>
<name>A0A388KKV2_CHABU</name>
<dbReference type="Gramene" id="GBG70681">
    <property type="protein sequence ID" value="GBG70681"/>
    <property type="gene ID" value="CBR_g7981"/>
</dbReference>
<proteinExistence type="predicted"/>
<reference evidence="2 3" key="1">
    <citation type="journal article" date="2018" name="Cell">
        <title>The Chara Genome: Secondary Complexity and Implications for Plant Terrestrialization.</title>
        <authorList>
            <person name="Nishiyama T."/>
            <person name="Sakayama H."/>
            <person name="Vries J.D."/>
            <person name="Buschmann H."/>
            <person name="Saint-Marcoux D."/>
            <person name="Ullrich K.K."/>
            <person name="Haas F.B."/>
            <person name="Vanderstraeten L."/>
            <person name="Becker D."/>
            <person name="Lang D."/>
            <person name="Vosolsobe S."/>
            <person name="Rombauts S."/>
            <person name="Wilhelmsson P.K.I."/>
            <person name="Janitza P."/>
            <person name="Kern R."/>
            <person name="Heyl A."/>
            <person name="Rumpler F."/>
            <person name="Villalobos L.I.A.C."/>
            <person name="Clay J.M."/>
            <person name="Skokan R."/>
            <person name="Toyoda A."/>
            <person name="Suzuki Y."/>
            <person name="Kagoshima H."/>
            <person name="Schijlen E."/>
            <person name="Tajeshwar N."/>
            <person name="Catarino B."/>
            <person name="Hetherington A.J."/>
            <person name="Saltykova A."/>
            <person name="Bonnot C."/>
            <person name="Breuninger H."/>
            <person name="Symeonidi A."/>
            <person name="Radhakrishnan G.V."/>
            <person name="Van Nieuwerburgh F."/>
            <person name="Deforce D."/>
            <person name="Chang C."/>
            <person name="Karol K.G."/>
            <person name="Hedrich R."/>
            <person name="Ulvskov P."/>
            <person name="Glockner G."/>
            <person name="Delwiche C.F."/>
            <person name="Petrasek J."/>
            <person name="Van de Peer Y."/>
            <person name="Friml J."/>
            <person name="Beilby M."/>
            <person name="Dolan L."/>
            <person name="Kohara Y."/>
            <person name="Sugano S."/>
            <person name="Fujiyama A."/>
            <person name="Delaux P.-M."/>
            <person name="Quint M."/>
            <person name="TheiBen G."/>
            <person name="Hagemann M."/>
            <person name="Harholt J."/>
            <person name="Dunand C."/>
            <person name="Zachgo S."/>
            <person name="Langdale J."/>
            <person name="Maumus F."/>
            <person name="Straeten D.V.D."/>
            <person name="Gould S.B."/>
            <person name="Rensing S.A."/>
        </authorList>
    </citation>
    <scope>NUCLEOTIDE SEQUENCE [LARGE SCALE GENOMIC DNA]</scope>
    <source>
        <strain evidence="2 3">S276</strain>
    </source>
</reference>
<feature type="compositionally biased region" description="Polar residues" evidence="1">
    <location>
        <begin position="1"/>
        <end position="11"/>
    </location>
</feature>
<protein>
    <submittedName>
        <fullName evidence="2">Uncharacterized protein</fullName>
    </submittedName>
</protein>
<feature type="region of interest" description="Disordered" evidence="1">
    <location>
        <begin position="1"/>
        <end position="63"/>
    </location>
</feature>